<feature type="transmembrane region" description="Helical" evidence="9">
    <location>
        <begin position="453"/>
        <end position="474"/>
    </location>
</feature>
<feature type="transmembrane region" description="Helical" evidence="9">
    <location>
        <begin position="270"/>
        <end position="293"/>
    </location>
</feature>
<dbReference type="Pfam" id="PF13620">
    <property type="entry name" value="CarboxypepD_reg"/>
    <property type="match status" value="2"/>
</dbReference>
<dbReference type="InterPro" id="IPR020846">
    <property type="entry name" value="MFS_dom"/>
</dbReference>
<feature type="transmembrane region" description="Helical" evidence="9">
    <location>
        <begin position="548"/>
        <end position="572"/>
    </location>
</feature>
<gene>
    <name evidence="11" type="ORF">GCM10010508_49700</name>
</gene>
<sequence length="782" mass="80627">MTTGQTGRTGPAATAGNGPDASGHRSWMGVDHPRYKWVALTNTTVGMLLATINSSIVLISLPGIFTGIRLDPLRPANVSYLLWMLMGYMLVTAVLVVALGRLGDMKGRVRIYNAGFLIFTLTSVVLSLDPFHGASGALWLIGWRIVQAVGGSMLMANSAAILTDAFPARQRGMALGVNMVAGIAGSFLGLVLGGVLVTWNWRSVFWVNVPIGLVGTLWAYKSLHETGVRRPGRMDWWGNVTFAAGLTALLAAITYGIQPYGGHTMGWTNPWVIAGLAGGVALLAAFCVVEMKVPEPMFPLRLFRNAAFAGGNAATLLGAVARGGLQFMLIIWLQGIWLPLHGYDYADTPLWAGIYMLPLTTGFLLAGPISGALSDKFGARLFAASGFVVMAASFAGLLVLSSDFDYWTFAALIFLNGLGGGLFAAPNTSIIMSSVPADARGAASGMRATFQNAGMVLSMGVFFSLMVAGLSGSLPHTLSSGLTAQGVPADAARTVAGLPPVGVLFAAFLGYNPIQHLLGPAILHHLSPGAAAHLTGREFFPHLISQPFHHGLVVVFSLAIAMSLAAAAASLIRGRTGVPAATASPGAPPGTTPAPPPAEPSAAPPDGVRGRVVDGAGRPVAHAVLTLVDGHGHQRALARSDEDGGYALTGPGPGPGTYTLVVSAQGHAPQAVRFTTGPGPVLPDITLAGGNGTGPAANGAVRGTVRHERTGRPLPGVHVTLLDDRGDVVARARTGPDGVYTVRDLAPGAYTVVAAGHPPVTTDVTLGDGAAHRADLDLGHTS</sequence>
<feature type="transmembrane region" description="Helical" evidence="9">
    <location>
        <begin position="203"/>
        <end position="220"/>
    </location>
</feature>
<evidence type="ECO:0000256" key="7">
    <source>
        <dbReference type="ARBA" id="ARBA00023251"/>
    </source>
</evidence>
<dbReference type="Gene3D" id="2.60.40.1120">
    <property type="entry name" value="Carboxypeptidase-like, regulatory domain"/>
    <property type="match status" value="2"/>
</dbReference>
<dbReference type="RefSeq" id="WP_190180058.1">
    <property type="nucleotide sequence ID" value="NZ_BMVF01000014.1"/>
</dbReference>
<dbReference type="InterPro" id="IPR008969">
    <property type="entry name" value="CarboxyPept-like_regulatory"/>
</dbReference>
<comment type="caution">
    <text evidence="11">The sequence shown here is derived from an EMBL/GenBank/DDBJ whole genome shotgun (WGS) entry which is preliminary data.</text>
</comment>
<keyword evidence="12" id="KW-1185">Reference proteome</keyword>
<dbReference type="GO" id="GO:0005886">
    <property type="term" value="C:plasma membrane"/>
    <property type="evidence" value="ECO:0007669"/>
    <property type="project" value="UniProtKB-SubCell"/>
</dbReference>
<feature type="region of interest" description="Disordered" evidence="8">
    <location>
        <begin position="578"/>
        <end position="613"/>
    </location>
</feature>
<keyword evidence="7" id="KW-0046">Antibiotic resistance</keyword>
<dbReference type="GO" id="GO:0046677">
    <property type="term" value="P:response to antibiotic"/>
    <property type="evidence" value="ECO:0007669"/>
    <property type="project" value="UniProtKB-KW"/>
</dbReference>
<feature type="transmembrane region" description="Helical" evidence="9">
    <location>
        <begin position="350"/>
        <end position="369"/>
    </location>
</feature>
<feature type="transmembrane region" description="Helical" evidence="9">
    <location>
        <begin position="44"/>
        <end position="68"/>
    </location>
</feature>
<evidence type="ECO:0000256" key="9">
    <source>
        <dbReference type="SAM" id="Phobius"/>
    </source>
</evidence>
<keyword evidence="3" id="KW-1003">Cell membrane</keyword>
<dbReference type="PANTHER" id="PTHR42718:SF46">
    <property type="entry name" value="BLR6921 PROTEIN"/>
    <property type="match status" value="1"/>
</dbReference>
<comment type="subcellular location">
    <subcellularLocation>
        <location evidence="1">Cell membrane</location>
        <topology evidence="1">Multi-pass membrane protein</topology>
    </subcellularLocation>
</comment>
<feature type="transmembrane region" description="Helical" evidence="9">
    <location>
        <begin position="174"/>
        <end position="197"/>
    </location>
</feature>
<feature type="transmembrane region" description="Helical" evidence="9">
    <location>
        <begin position="406"/>
        <end position="425"/>
    </location>
</feature>
<dbReference type="Gene3D" id="1.20.1250.20">
    <property type="entry name" value="MFS general substrate transporter like domains"/>
    <property type="match status" value="2"/>
</dbReference>
<evidence type="ECO:0000256" key="5">
    <source>
        <dbReference type="ARBA" id="ARBA00022989"/>
    </source>
</evidence>
<dbReference type="Pfam" id="PF07690">
    <property type="entry name" value="MFS_1"/>
    <property type="match status" value="1"/>
</dbReference>
<keyword evidence="4 9" id="KW-0812">Transmembrane</keyword>
<accession>A0A918Y850</accession>
<dbReference type="EMBL" id="BMVF01000014">
    <property type="protein sequence ID" value="GHD93353.1"/>
    <property type="molecule type" value="Genomic_DNA"/>
</dbReference>
<evidence type="ECO:0000259" key="10">
    <source>
        <dbReference type="PROSITE" id="PS50850"/>
    </source>
</evidence>
<dbReference type="AlphaFoldDB" id="A0A918Y850"/>
<dbReference type="SUPFAM" id="SSF49478">
    <property type="entry name" value="Cna protein B-type domain"/>
    <property type="match status" value="1"/>
</dbReference>
<feature type="region of interest" description="Disordered" evidence="8">
    <location>
        <begin position="1"/>
        <end position="24"/>
    </location>
</feature>
<keyword evidence="5 9" id="KW-1133">Transmembrane helix</keyword>
<feature type="transmembrane region" description="Helical" evidence="9">
    <location>
        <begin position="381"/>
        <end position="400"/>
    </location>
</feature>
<feature type="transmembrane region" description="Helical" evidence="9">
    <location>
        <begin position="240"/>
        <end position="258"/>
    </location>
</feature>
<dbReference type="CDD" id="cd17321">
    <property type="entry name" value="MFS_MMR_MDR_like"/>
    <property type="match status" value="1"/>
</dbReference>
<dbReference type="PANTHER" id="PTHR42718">
    <property type="entry name" value="MAJOR FACILITATOR SUPERFAMILY MULTIDRUG TRANSPORTER MFSC"/>
    <property type="match status" value="1"/>
</dbReference>
<evidence type="ECO:0000256" key="3">
    <source>
        <dbReference type="ARBA" id="ARBA00022475"/>
    </source>
</evidence>
<evidence type="ECO:0000256" key="1">
    <source>
        <dbReference type="ARBA" id="ARBA00004651"/>
    </source>
</evidence>
<dbReference type="Proteomes" id="UP000608955">
    <property type="component" value="Unassembled WGS sequence"/>
</dbReference>
<protein>
    <recommendedName>
        <fullName evidence="10">Major facilitator superfamily (MFS) profile domain-containing protein</fullName>
    </recommendedName>
</protein>
<evidence type="ECO:0000256" key="4">
    <source>
        <dbReference type="ARBA" id="ARBA00022692"/>
    </source>
</evidence>
<organism evidence="11 12">
    <name type="scientific">Streptomyces naganishii JCM 4654</name>
    <dbReference type="NCBI Taxonomy" id="1306179"/>
    <lineage>
        <taxon>Bacteria</taxon>
        <taxon>Bacillati</taxon>
        <taxon>Actinomycetota</taxon>
        <taxon>Actinomycetes</taxon>
        <taxon>Kitasatosporales</taxon>
        <taxon>Streptomycetaceae</taxon>
        <taxon>Streptomyces</taxon>
    </lineage>
</organism>
<feature type="transmembrane region" description="Helical" evidence="9">
    <location>
        <begin position="140"/>
        <end position="162"/>
    </location>
</feature>
<reference evidence="11" key="2">
    <citation type="submission" date="2020-09" db="EMBL/GenBank/DDBJ databases">
        <authorList>
            <person name="Sun Q."/>
            <person name="Ohkuma M."/>
        </authorList>
    </citation>
    <scope>NUCLEOTIDE SEQUENCE</scope>
    <source>
        <strain evidence="11">JCM 4654</strain>
    </source>
</reference>
<feature type="transmembrane region" description="Helical" evidence="9">
    <location>
        <begin position="314"/>
        <end position="338"/>
    </location>
</feature>
<keyword evidence="2" id="KW-0813">Transport</keyword>
<proteinExistence type="predicted"/>
<feature type="compositionally biased region" description="Pro residues" evidence="8">
    <location>
        <begin position="586"/>
        <end position="603"/>
    </location>
</feature>
<feature type="transmembrane region" description="Helical" evidence="9">
    <location>
        <begin position="111"/>
        <end position="128"/>
    </location>
</feature>
<evidence type="ECO:0000256" key="2">
    <source>
        <dbReference type="ARBA" id="ARBA00022448"/>
    </source>
</evidence>
<evidence type="ECO:0000256" key="8">
    <source>
        <dbReference type="SAM" id="MobiDB-lite"/>
    </source>
</evidence>
<dbReference type="InterPro" id="IPR036259">
    <property type="entry name" value="MFS_trans_sf"/>
</dbReference>
<evidence type="ECO:0000256" key="6">
    <source>
        <dbReference type="ARBA" id="ARBA00023136"/>
    </source>
</evidence>
<keyword evidence="6 9" id="KW-0472">Membrane</keyword>
<evidence type="ECO:0000313" key="12">
    <source>
        <dbReference type="Proteomes" id="UP000608955"/>
    </source>
</evidence>
<dbReference type="PROSITE" id="PS50850">
    <property type="entry name" value="MFS"/>
    <property type="match status" value="1"/>
</dbReference>
<feature type="domain" description="Major facilitator superfamily (MFS) profile" evidence="10">
    <location>
        <begin position="39"/>
        <end position="514"/>
    </location>
</feature>
<feature type="transmembrane region" description="Helical" evidence="9">
    <location>
        <begin position="80"/>
        <end position="99"/>
    </location>
</feature>
<reference evidence="11" key="1">
    <citation type="journal article" date="2014" name="Int. J. Syst. Evol. Microbiol.">
        <title>Complete genome sequence of Corynebacterium casei LMG S-19264T (=DSM 44701T), isolated from a smear-ripened cheese.</title>
        <authorList>
            <consortium name="US DOE Joint Genome Institute (JGI-PGF)"/>
            <person name="Walter F."/>
            <person name="Albersmeier A."/>
            <person name="Kalinowski J."/>
            <person name="Ruckert C."/>
        </authorList>
    </citation>
    <scope>NUCLEOTIDE SEQUENCE</scope>
    <source>
        <strain evidence="11">JCM 4654</strain>
    </source>
</reference>
<evidence type="ECO:0000313" key="11">
    <source>
        <dbReference type="EMBL" id="GHD93353.1"/>
    </source>
</evidence>
<dbReference type="SUPFAM" id="SSF103473">
    <property type="entry name" value="MFS general substrate transporter"/>
    <property type="match status" value="1"/>
</dbReference>
<name>A0A918Y850_9ACTN</name>
<dbReference type="SUPFAM" id="SSF49464">
    <property type="entry name" value="Carboxypeptidase regulatory domain-like"/>
    <property type="match status" value="1"/>
</dbReference>
<dbReference type="InterPro" id="IPR011701">
    <property type="entry name" value="MFS"/>
</dbReference>
<dbReference type="GO" id="GO:0022857">
    <property type="term" value="F:transmembrane transporter activity"/>
    <property type="evidence" value="ECO:0007669"/>
    <property type="project" value="InterPro"/>
</dbReference>